<comment type="similarity">
    <text evidence="2">Belongs to the universal ribosomal protein uL29 family.</text>
</comment>
<dbReference type="GO" id="GO:0032543">
    <property type="term" value="P:mitochondrial translation"/>
    <property type="evidence" value="ECO:0007669"/>
    <property type="project" value="TreeGrafter"/>
</dbReference>
<protein>
    <recommendedName>
        <fullName evidence="6">Large ribosomal subunit protein uL29m</fullName>
    </recommendedName>
    <alternativeName>
        <fullName evidence="7">54S ribosomal protein L4, mitochondrial</fullName>
    </alternativeName>
</protein>
<dbReference type="InterPro" id="IPR010729">
    <property type="entry name" value="Ribosomal_uL29_mit"/>
</dbReference>
<evidence type="ECO:0000256" key="5">
    <source>
        <dbReference type="ARBA" id="ARBA00023274"/>
    </source>
</evidence>
<evidence type="ECO:0000256" key="1">
    <source>
        <dbReference type="ARBA" id="ARBA00004173"/>
    </source>
</evidence>
<keyword evidence="3" id="KW-0689">Ribosomal protein</keyword>
<evidence type="ECO:0000256" key="7">
    <source>
        <dbReference type="ARBA" id="ARBA00035399"/>
    </source>
</evidence>
<dbReference type="STRING" id="1432141.A0A015KEP4"/>
<dbReference type="EMBL" id="JEMT01020103">
    <property type="protein sequence ID" value="EXX65934.1"/>
    <property type="molecule type" value="Genomic_DNA"/>
</dbReference>
<dbReference type="AlphaFoldDB" id="A0A015KEP4"/>
<organism evidence="8 9">
    <name type="scientific">Rhizophagus irregularis (strain DAOM 197198w)</name>
    <name type="common">Glomus intraradices</name>
    <dbReference type="NCBI Taxonomy" id="1432141"/>
    <lineage>
        <taxon>Eukaryota</taxon>
        <taxon>Fungi</taxon>
        <taxon>Fungi incertae sedis</taxon>
        <taxon>Mucoromycota</taxon>
        <taxon>Glomeromycotina</taxon>
        <taxon>Glomeromycetes</taxon>
        <taxon>Glomerales</taxon>
        <taxon>Glomeraceae</taxon>
        <taxon>Rhizophagus</taxon>
    </lineage>
</organism>
<evidence type="ECO:0000256" key="2">
    <source>
        <dbReference type="ARBA" id="ARBA00009254"/>
    </source>
</evidence>
<dbReference type="Pfam" id="PF06984">
    <property type="entry name" value="MRP-L47"/>
    <property type="match status" value="1"/>
</dbReference>
<comment type="subcellular location">
    <subcellularLocation>
        <location evidence="1">Mitochondrion</location>
    </subcellularLocation>
</comment>
<dbReference type="PANTHER" id="PTHR21183:SF18">
    <property type="entry name" value="LARGE RIBOSOMAL SUBUNIT PROTEIN UL29M"/>
    <property type="match status" value="1"/>
</dbReference>
<dbReference type="PANTHER" id="PTHR21183">
    <property type="entry name" value="RIBOSOMAL PROTEIN L47, MITOCHONDRIAL-RELATED"/>
    <property type="match status" value="1"/>
</dbReference>
<evidence type="ECO:0000313" key="8">
    <source>
        <dbReference type="EMBL" id="EXX65934.1"/>
    </source>
</evidence>
<comment type="caution">
    <text evidence="8">The sequence shown here is derived from an EMBL/GenBank/DDBJ whole genome shotgun (WGS) entry which is preliminary data.</text>
</comment>
<dbReference type="InterPro" id="IPR038340">
    <property type="entry name" value="MRP-L47_sf"/>
</dbReference>
<dbReference type="GO" id="GO:0003735">
    <property type="term" value="F:structural constituent of ribosome"/>
    <property type="evidence" value="ECO:0007669"/>
    <property type="project" value="InterPro"/>
</dbReference>
<evidence type="ECO:0000256" key="3">
    <source>
        <dbReference type="ARBA" id="ARBA00022980"/>
    </source>
</evidence>
<evidence type="ECO:0000256" key="6">
    <source>
        <dbReference type="ARBA" id="ARBA00035289"/>
    </source>
</evidence>
<keyword evidence="5" id="KW-0687">Ribonucleoprotein</keyword>
<reference evidence="8 9" key="1">
    <citation type="submission" date="2014-02" db="EMBL/GenBank/DDBJ databases">
        <title>Single nucleus genome sequencing reveals high similarity among nuclei of an endomycorrhizal fungus.</title>
        <authorList>
            <person name="Lin K."/>
            <person name="Geurts R."/>
            <person name="Zhang Z."/>
            <person name="Limpens E."/>
            <person name="Saunders D.G."/>
            <person name="Mu D."/>
            <person name="Pang E."/>
            <person name="Cao H."/>
            <person name="Cha H."/>
            <person name="Lin T."/>
            <person name="Zhou Q."/>
            <person name="Shang Y."/>
            <person name="Li Y."/>
            <person name="Ivanov S."/>
            <person name="Sharma T."/>
            <person name="Velzen R.V."/>
            <person name="Ruijter N.D."/>
            <person name="Aanen D.K."/>
            <person name="Win J."/>
            <person name="Kamoun S."/>
            <person name="Bisseling T."/>
            <person name="Huang S."/>
        </authorList>
    </citation>
    <scope>NUCLEOTIDE SEQUENCE [LARGE SCALE GENOMIC DNA]</scope>
    <source>
        <strain evidence="9">DAOM197198w</strain>
    </source>
</reference>
<keyword evidence="9" id="KW-1185">Reference proteome</keyword>
<dbReference type="Gene3D" id="6.10.330.20">
    <property type="match status" value="1"/>
</dbReference>
<sequence>MNKMNKFSILYRSLRTTNKLFDWEPSKSKGVVGLYEFFQGGAKNPNPVPTSKDMITGRAWTASELRRKSFEDLHKLWYVLLKERNLLGTMWLEAKRWNKIHNQPWIEAFRERTFKCQKSMARIKHVLSERRVAYEYAIRKDSKLFGLDKAPEPHWSYEPPKSQQIDNKRLVRKSRISNRNNSRLRRT</sequence>
<gene>
    <name evidence="8" type="ORF">RirG_128630</name>
</gene>
<accession>A0A015KEP4</accession>
<dbReference type="OrthoDB" id="270763at2759"/>
<dbReference type="Proteomes" id="UP000022910">
    <property type="component" value="Unassembled WGS sequence"/>
</dbReference>
<dbReference type="HOGENOM" id="CLU_124580_0_0_1"/>
<keyword evidence="4" id="KW-0496">Mitochondrion</keyword>
<dbReference type="GO" id="GO:0005762">
    <property type="term" value="C:mitochondrial large ribosomal subunit"/>
    <property type="evidence" value="ECO:0007669"/>
    <property type="project" value="TreeGrafter"/>
</dbReference>
<evidence type="ECO:0000313" key="9">
    <source>
        <dbReference type="Proteomes" id="UP000022910"/>
    </source>
</evidence>
<proteinExistence type="inferred from homology"/>
<name>A0A015KEP4_RHIIW</name>
<evidence type="ECO:0000256" key="4">
    <source>
        <dbReference type="ARBA" id="ARBA00023128"/>
    </source>
</evidence>